<feature type="transmembrane region" description="Helical" evidence="1">
    <location>
        <begin position="37"/>
        <end position="54"/>
    </location>
</feature>
<dbReference type="Proteomes" id="UP001232973">
    <property type="component" value="Unassembled WGS sequence"/>
</dbReference>
<name>A0ABT9XMD0_9BACL</name>
<proteinExistence type="predicted"/>
<accession>A0ABT9XMD0</accession>
<sequence>MNSVTASKNAGWVISILGVGIVLVAFVLLLLGHLQSLLALGVGLVITLIGYAIVRISTTLEGLVLKLDAEVRLRRRSDERPSQRV</sequence>
<dbReference type="EMBL" id="JAUSTP010000037">
    <property type="protein sequence ID" value="MDQ0191285.1"/>
    <property type="molecule type" value="Genomic_DNA"/>
</dbReference>
<reference evidence="2 3" key="1">
    <citation type="submission" date="2023-07" db="EMBL/GenBank/DDBJ databases">
        <title>Genomic Encyclopedia of Type Strains, Phase IV (KMG-IV): sequencing the most valuable type-strain genomes for metagenomic binning, comparative biology and taxonomic classification.</title>
        <authorList>
            <person name="Goeker M."/>
        </authorList>
    </citation>
    <scope>NUCLEOTIDE SEQUENCE [LARGE SCALE GENOMIC DNA]</scope>
    <source>
        <strain evidence="2 3">DSM 4006</strain>
    </source>
</reference>
<feature type="transmembrane region" description="Helical" evidence="1">
    <location>
        <begin position="12"/>
        <end position="31"/>
    </location>
</feature>
<evidence type="ECO:0000313" key="3">
    <source>
        <dbReference type="Proteomes" id="UP001232973"/>
    </source>
</evidence>
<evidence type="ECO:0000256" key="1">
    <source>
        <dbReference type="SAM" id="Phobius"/>
    </source>
</evidence>
<organism evidence="2 3">
    <name type="scientific">Alicyclobacillus cycloheptanicus</name>
    <dbReference type="NCBI Taxonomy" id="1457"/>
    <lineage>
        <taxon>Bacteria</taxon>
        <taxon>Bacillati</taxon>
        <taxon>Bacillota</taxon>
        <taxon>Bacilli</taxon>
        <taxon>Bacillales</taxon>
        <taxon>Alicyclobacillaceae</taxon>
        <taxon>Alicyclobacillus</taxon>
    </lineage>
</organism>
<evidence type="ECO:0000313" key="2">
    <source>
        <dbReference type="EMBL" id="MDQ0191285.1"/>
    </source>
</evidence>
<keyword evidence="3" id="KW-1185">Reference proteome</keyword>
<dbReference type="RefSeq" id="WP_274457208.1">
    <property type="nucleotide sequence ID" value="NZ_CP067097.1"/>
</dbReference>
<keyword evidence="1" id="KW-1133">Transmembrane helix</keyword>
<keyword evidence="1" id="KW-0472">Membrane</keyword>
<comment type="caution">
    <text evidence="2">The sequence shown here is derived from an EMBL/GenBank/DDBJ whole genome shotgun (WGS) entry which is preliminary data.</text>
</comment>
<keyword evidence="1" id="KW-0812">Transmembrane</keyword>
<gene>
    <name evidence="2" type="ORF">J2S03_003155</name>
</gene>
<protein>
    <submittedName>
        <fullName evidence="2">Uncharacterized protein</fullName>
    </submittedName>
</protein>